<sequence length="50" mass="5607">MIFHTLVSTDLSQMVVTFCKENGIYDFDCIQTPMKLLSGQPGNRQPTFPG</sequence>
<proteinExistence type="predicted"/>
<accession>X0PG66</accession>
<evidence type="ECO:0000313" key="1">
    <source>
        <dbReference type="EMBL" id="GAF35361.1"/>
    </source>
</evidence>
<protein>
    <submittedName>
        <fullName evidence="1">ATP/GTP-binding protein</fullName>
    </submittedName>
</protein>
<dbReference type="EMBL" id="BAKI01000002">
    <property type="protein sequence ID" value="GAF35361.1"/>
    <property type="molecule type" value="Genomic_DNA"/>
</dbReference>
<dbReference type="Proteomes" id="UP000019488">
    <property type="component" value="Unassembled WGS sequence"/>
</dbReference>
<gene>
    <name evidence="1" type="ORF">JCM14108_245</name>
</gene>
<evidence type="ECO:0000313" key="2">
    <source>
        <dbReference type="Proteomes" id="UP000019488"/>
    </source>
</evidence>
<name>X0PG66_9LACO</name>
<reference evidence="1" key="1">
    <citation type="journal article" date="2014" name="Genome Announc.">
        <title>Draft Genome Sequences of Two Lactobacillus Strains, L. farraginis JCM 14108T and L. composti JCM 14202T, Isolated from Compost of Distilled Shochu Residue.</title>
        <authorList>
            <person name="Yuki M."/>
            <person name="Oshima K."/>
            <person name="Suda W."/>
            <person name="Kitahara M."/>
            <person name="Kitamura K."/>
            <person name="Iida T."/>
            <person name="Hattori M."/>
            <person name="Ohkuma M."/>
        </authorList>
    </citation>
    <scope>NUCLEOTIDE SEQUENCE [LARGE SCALE GENOMIC DNA]</scope>
    <source>
        <strain evidence="1">JCM 14108</strain>
    </source>
</reference>
<dbReference type="AlphaFoldDB" id="X0PG66"/>
<organism evidence="1 2">
    <name type="scientific">Lentilactobacillus farraginis DSM 18382 = JCM 14108</name>
    <dbReference type="NCBI Taxonomy" id="1423743"/>
    <lineage>
        <taxon>Bacteria</taxon>
        <taxon>Bacillati</taxon>
        <taxon>Bacillota</taxon>
        <taxon>Bacilli</taxon>
        <taxon>Lactobacillales</taxon>
        <taxon>Lactobacillaceae</taxon>
        <taxon>Lentilactobacillus</taxon>
    </lineage>
</organism>
<comment type="caution">
    <text evidence="1">The sequence shown here is derived from an EMBL/GenBank/DDBJ whole genome shotgun (WGS) entry which is preliminary data.</text>
</comment>